<dbReference type="InterPro" id="IPR001245">
    <property type="entry name" value="Ser-Thr/Tyr_kinase_cat_dom"/>
</dbReference>
<gene>
    <name evidence="3" type="ORF">RhiirA1_455947</name>
</gene>
<dbReference type="VEuPathDB" id="FungiDB:FUN_017706"/>
<dbReference type="Pfam" id="PF23941">
    <property type="entry name" value="DUF7276"/>
    <property type="match status" value="1"/>
</dbReference>
<dbReference type="EMBL" id="LLXH01000275">
    <property type="protein sequence ID" value="PKC69510.1"/>
    <property type="molecule type" value="Genomic_DNA"/>
</dbReference>
<evidence type="ECO:0000259" key="2">
    <source>
        <dbReference type="PROSITE" id="PS50011"/>
    </source>
</evidence>
<evidence type="ECO:0000313" key="3">
    <source>
        <dbReference type="EMBL" id="PKC69510.1"/>
    </source>
</evidence>
<dbReference type="VEuPathDB" id="FungiDB:RhiirA1_455947"/>
<dbReference type="InterPro" id="IPR055700">
    <property type="entry name" value="DUF7276"/>
</dbReference>
<dbReference type="VEuPathDB" id="FungiDB:RhiirFUN_023048"/>
<organism evidence="3 4">
    <name type="scientific">Rhizophagus irregularis</name>
    <dbReference type="NCBI Taxonomy" id="588596"/>
    <lineage>
        <taxon>Eukaryota</taxon>
        <taxon>Fungi</taxon>
        <taxon>Fungi incertae sedis</taxon>
        <taxon>Mucoromycota</taxon>
        <taxon>Glomeromycotina</taxon>
        <taxon>Glomeromycetes</taxon>
        <taxon>Glomerales</taxon>
        <taxon>Glomeraceae</taxon>
        <taxon>Rhizophagus</taxon>
    </lineage>
</organism>
<dbReference type="InterPro" id="IPR011009">
    <property type="entry name" value="Kinase-like_dom_sf"/>
</dbReference>
<dbReference type="VEuPathDB" id="FungiDB:FUN_011346"/>
<dbReference type="Proteomes" id="UP000232688">
    <property type="component" value="Unassembled WGS sequence"/>
</dbReference>
<dbReference type="SUPFAM" id="SSF56112">
    <property type="entry name" value="Protein kinase-like (PK-like)"/>
    <property type="match status" value="1"/>
</dbReference>
<reference evidence="3 4" key="1">
    <citation type="submission" date="2017-10" db="EMBL/GenBank/DDBJ databases">
        <title>Extensive intraspecific genome diversity in a model arbuscular mycorrhizal fungus.</title>
        <authorList>
            <person name="Chen E.C.H."/>
            <person name="Morin E."/>
            <person name="Baudet D."/>
            <person name="Noel J."/>
            <person name="Ndikumana S."/>
            <person name="Charron P."/>
            <person name="St-Onge C."/>
            <person name="Giorgi J."/>
            <person name="Grigoriev I.V."/>
            <person name="Roux C."/>
            <person name="Martin F.M."/>
            <person name="Corradi N."/>
        </authorList>
    </citation>
    <scope>NUCLEOTIDE SEQUENCE [LARGE SCALE GENOMIC DNA]</scope>
    <source>
        <strain evidence="3 4">A1</strain>
    </source>
</reference>
<dbReference type="InterPro" id="IPR017441">
    <property type="entry name" value="Protein_kinase_ATP_BS"/>
</dbReference>
<dbReference type="PROSITE" id="PS00107">
    <property type="entry name" value="PROTEIN_KINASE_ATP"/>
    <property type="match status" value="1"/>
</dbReference>
<dbReference type="PANTHER" id="PTHR44329">
    <property type="entry name" value="SERINE/THREONINE-PROTEIN KINASE TNNI3K-RELATED"/>
    <property type="match status" value="1"/>
</dbReference>
<proteinExistence type="predicted"/>
<accession>A0A2N0S1R5</accession>
<evidence type="ECO:0000256" key="1">
    <source>
        <dbReference type="PROSITE-ProRule" id="PRU10141"/>
    </source>
</evidence>
<reference evidence="3 4" key="2">
    <citation type="submission" date="2017-10" db="EMBL/GenBank/DDBJ databases">
        <title>Genome analyses suggest a sexual origin of heterokaryosis in a supposedly ancient asexual fungus.</title>
        <authorList>
            <person name="Corradi N."/>
            <person name="Sedzielewska K."/>
            <person name="Noel J."/>
            <person name="Charron P."/>
            <person name="Farinelli L."/>
            <person name="Marton T."/>
            <person name="Kruger M."/>
            <person name="Pelin A."/>
            <person name="Brachmann A."/>
            <person name="Corradi N."/>
        </authorList>
    </citation>
    <scope>NUCLEOTIDE SEQUENCE [LARGE SCALE GENOMIC DNA]</scope>
    <source>
        <strain evidence="3 4">A1</strain>
    </source>
</reference>
<feature type="non-terminal residue" evidence="3">
    <location>
        <position position="1235"/>
    </location>
</feature>
<dbReference type="PRINTS" id="PR00109">
    <property type="entry name" value="TYRKINASE"/>
</dbReference>
<sequence>MPYSRKFYDPKLKSSPVPILFIPFKKNEEKCNYCGIEYSKTLKFEQKYCKNCLFWYIKYMENNTCLDTYISTNNTQCVEHKATRNSTSIQEWCEYCFEISLFTHLVPNTSSLNNYSVSSYTICASYDWNLFYLTDEYGQTHSYQISSEWIESILTKKSIQVLYLSWWDNFDKCIVCLQELKYIHQESVSNCQKWCQKWCSQCFIIYTGCRYCLTTNVIFGITSQSQCKNCERTSFINIDITNVSSENCIMDEFILTITRNDTDSNSLRFIKHLFSKMVKYLIERIPYSQFKDLRKIGEGGFSIIYKATWSDGTMNIDVALKKLFNSQNISKHFFNELKAISQCNYDESFLFRIIGFHGITQDPITEEYILIMQYANSGNLHNYLQKNFINITWIEKLRILKDISRGLNNIHANNFMHRDFHSGNILLAGQTCLVGDLGLSQPANNTLSNNEIYGVIPYIAPEIFKGAAFSKESDVYSFGMIMWEVTTGCKPFANVEHNFSLIYEIIDGKRPEITNDTPECFANLMKKCWDSDPSIRSSSFEIKRKISNITEFYEAEVLEQAEKKRLELIQLKKLGPEFSDKPYPKAIYTSRALSSLISKSSTIDFSSINSVSAKQEYITKEYELDINKVQSSSTQYINSSVQVSNLQHQNVSGPLNNLTTNSLRKRNIEELDIETQKNQFWMSKETKRENINDNLEIRKLLSKLSFDHYEVRLWKDQIEIPIGISMEPFVICEVILCNARPHSSEYFRRDGAIFVYSWSDSGGEHYYKDLSGREWADTVKGHICIEDNTKAGPPLHAEDIIQGPITSNNNSVYHCCNPIQSEKLQVVARTFNGMDVLAPCFLSLLIYKIEYINMINKSYILATNANDVLYVLKIINNDEKDSTSLIDHPVLIGSRAAKWHIPLFRDPNDWDLMATIPQSISFINIIQSNAIFKYIKLIYYPGSGLKIVGKCIESSSFTDRNHGNLILFNIELVSDKNITDLHILRVSLGYNKMLITQPLCSPQRDEPIELMLKTRIMETEIIQKAQVGLNMTNNEEFFDHNNKFSVQGCIPHDDIHELVKYGEHPIYESLKIDKSKTLIEKSLFEKIDYQTKLNCEKHWSASVVILPSDELETKSDKNYNNDSDDKSDEFDDPLNIHPHYDLEKQKYFKLTLTSKNVFTFNSFEDLYTSIMAIRAKPADYVANKLKIPDVNGDLLYRYVLYYLNPSFDENSPLRNHIDNLVAEGNISNISVTQHP</sequence>
<dbReference type="Pfam" id="PF23942">
    <property type="entry name" value="DUF7277"/>
    <property type="match status" value="1"/>
</dbReference>
<feature type="domain" description="Protein kinase" evidence="2">
    <location>
        <begin position="290"/>
        <end position="553"/>
    </location>
</feature>
<keyword evidence="1" id="KW-0547">Nucleotide-binding</keyword>
<comment type="caution">
    <text evidence="3">The sequence shown here is derived from an EMBL/GenBank/DDBJ whole genome shotgun (WGS) entry which is preliminary data.</text>
</comment>
<dbReference type="VEuPathDB" id="FungiDB:FUN_016403"/>
<dbReference type="AlphaFoldDB" id="A0A2N0S1R5"/>
<dbReference type="InterPro" id="IPR051681">
    <property type="entry name" value="Ser/Thr_Kinases-Pseudokinases"/>
</dbReference>
<dbReference type="GO" id="GO:0005524">
    <property type="term" value="F:ATP binding"/>
    <property type="evidence" value="ECO:0007669"/>
    <property type="project" value="UniProtKB-UniRule"/>
</dbReference>
<evidence type="ECO:0000313" key="4">
    <source>
        <dbReference type="Proteomes" id="UP000232688"/>
    </source>
</evidence>
<protein>
    <recommendedName>
        <fullName evidence="2">Protein kinase domain-containing protein</fullName>
    </recommendedName>
</protein>
<dbReference type="InterPro" id="IPR055701">
    <property type="entry name" value="DUF7277"/>
</dbReference>
<keyword evidence="1" id="KW-0067">ATP-binding</keyword>
<dbReference type="VEuPathDB" id="FungiDB:RhiirFUN_012630"/>
<feature type="binding site" evidence="1">
    <location>
        <position position="321"/>
    </location>
    <ligand>
        <name>ATP</name>
        <dbReference type="ChEBI" id="CHEBI:30616"/>
    </ligand>
</feature>
<dbReference type="Pfam" id="PF07714">
    <property type="entry name" value="PK_Tyr_Ser-Thr"/>
    <property type="match status" value="1"/>
</dbReference>
<name>A0A2N0S1R5_9GLOM</name>
<dbReference type="Gene3D" id="1.10.510.10">
    <property type="entry name" value="Transferase(Phosphotransferase) domain 1"/>
    <property type="match status" value="1"/>
</dbReference>
<dbReference type="VEuPathDB" id="FungiDB:RhiirFUN_010256"/>
<dbReference type="VEuPathDB" id="FungiDB:FUN_006358"/>
<dbReference type="InterPro" id="IPR000719">
    <property type="entry name" value="Prot_kinase_dom"/>
</dbReference>
<dbReference type="PROSITE" id="PS50011">
    <property type="entry name" value="PROTEIN_KINASE_DOM"/>
    <property type="match status" value="1"/>
</dbReference>
<dbReference type="GO" id="GO:0004674">
    <property type="term" value="F:protein serine/threonine kinase activity"/>
    <property type="evidence" value="ECO:0007669"/>
    <property type="project" value="TreeGrafter"/>
</dbReference>